<dbReference type="NCBIfam" id="NF002937">
    <property type="entry name" value="PRK03584.1"/>
    <property type="match status" value="1"/>
</dbReference>
<dbReference type="InterPro" id="IPR032387">
    <property type="entry name" value="ACAS_N"/>
</dbReference>
<keyword evidence="8" id="KW-1185">Reference proteome</keyword>
<dbReference type="GO" id="GO:0030729">
    <property type="term" value="F:acetoacetate-CoA ligase activity"/>
    <property type="evidence" value="ECO:0007669"/>
    <property type="project" value="UniProtKB-EC"/>
</dbReference>
<evidence type="ECO:0000256" key="1">
    <source>
        <dbReference type="ARBA" id="ARBA00006432"/>
    </source>
</evidence>
<dbReference type="PROSITE" id="PS00455">
    <property type="entry name" value="AMP_BINDING"/>
    <property type="match status" value="1"/>
</dbReference>
<keyword evidence="2 7" id="KW-0436">Ligase</keyword>
<evidence type="ECO:0000256" key="2">
    <source>
        <dbReference type="ARBA" id="ARBA00022598"/>
    </source>
</evidence>
<evidence type="ECO:0000259" key="5">
    <source>
        <dbReference type="Pfam" id="PF00501"/>
    </source>
</evidence>
<comment type="caution">
    <text evidence="7">The sequence shown here is derived from an EMBL/GenBank/DDBJ whole genome shotgun (WGS) entry which is preliminary data.</text>
</comment>
<dbReference type="RefSeq" id="WP_166253975.1">
    <property type="nucleotide sequence ID" value="NZ_JAAMOW010000003.1"/>
</dbReference>
<dbReference type="GO" id="GO:0006629">
    <property type="term" value="P:lipid metabolic process"/>
    <property type="evidence" value="ECO:0007669"/>
    <property type="project" value="InterPro"/>
</dbReference>
<dbReference type="Pfam" id="PF00501">
    <property type="entry name" value="AMP-binding"/>
    <property type="match status" value="1"/>
</dbReference>
<dbReference type="InterPro" id="IPR042099">
    <property type="entry name" value="ANL_N_sf"/>
</dbReference>
<evidence type="ECO:0000259" key="6">
    <source>
        <dbReference type="Pfam" id="PF16177"/>
    </source>
</evidence>
<dbReference type="AlphaFoldDB" id="A0A6M2BQL1"/>
<dbReference type="SUPFAM" id="SSF56801">
    <property type="entry name" value="Acetyl-CoA synthetase-like"/>
    <property type="match status" value="1"/>
</dbReference>
<sequence>MNTQEIGIMPLWTPSPRRQADSHLSRYMAWLAARGQRFDDYAALQQWSTTELEAFWASIWDYFGVQSRTPYERVLDTRQMPGARWFAGARVNFAAHLLAKGSGERVAVHAASESRPLQRWSWDELRRAVLTLATQWRARGVQPGNRICAWLPNTPEALIGFLASASIGAVWSSCSPDFGVSTVLDRFGQIAPKVLLLTDGYRYGGKDFDRRPALRELVAKLPSVEQLVFVPGLDDAVPDDLGQPVTPWATLLQASATEPEDFTFADTAFDHPLWVVYSSGTTGLPKPFVHGHGGILVEYLKFHHFHFDLKPDSTLFYFTTTGWVMWNMLVAGLLTGSSIVLYDGHPMAPRPDVLWQLAQDTGTSFFGASPSYIGQLMKLGLKPNRDWDLSRLRNMMLGGAPVMAEHMRWCYEHVNADLWLTSQSGGTDVASGFVGGVPIAPLYAGEIQGRCLGVDVEAYDDHGQPRIGEVGELVVRKPMPSMPLYLWNDDDGQRYRDAYFDVYPGVWRHGDYLRINARGGCQILGRSDSTLNRHGVRIGTAEIYRTLAGVDEIDDSLIVNLDLPHGAFFMPLFVVLKSGVALDAALQARICDALRRQGSPRHVPDAIIAVDAIPYTLTGKKMEVPVRKLLLGAPVTSVASRDATANPAALDWFAGYAGEIAARFAAQ</sequence>
<feature type="domain" description="AMP-dependent synthetase/ligase" evidence="5">
    <location>
        <begin position="100"/>
        <end position="479"/>
    </location>
</feature>
<dbReference type="PANTHER" id="PTHR42921:SF1">
    <property type="entry name" value="ACETOACETYL-COA SYNTHETASE"/>
    <property type="match status" value="1"/>
</dbReference>
<dbReference type="EC" id="6.2.1.16" evidence="7"/>
<evidence type="ECO:0000256" key="3">
    <source>
        <dbReference type="ARBA" id="ARBA00022741"/>
    </source>
</evidence>
<keyword evidence="3" id="KW-0547">Nucleotide-binding</keyword>
<feature type="domain" description="Acetyl-coenzyme A synthetase N-terminal" evidence="6">
    <location>
        <begin position="41"/>
        <end position="95"/>
    </location>
</feature>
<dbReference type="InterPro" id="IPR045851">
    <property type="entry name" value="AMP-bd_C_sf"/>
</dbReference>
<protein>
    <submittedName>
        <fullName evidence="7">Acetoacetate--CoA ligase</fullName>
        <ecNumber evidence="7">6.2.1.16</ecNumber>
    </submittedName>
</protein>
<dbReference type="InterPro" id="IPR000873">
    <property type="entry name" value="AMP-dep_synth/lig_dom"/>
</dbReference>
<gene>
    <name evidence="7" type="ORF">G7Y85_06960</name>
</gene>
<dbReference type="NCBIfam" id="TIGR01217">
    <property type="entry name" value="ac_ac_CoA_syn"/>
    <property type="match status" value="1"/>
</dbReference>
<proteinExistence type="inferred from homology"/>
<evidence type="ECO:0000313" key="8">
    <source>
        <dbReference type="Proteomes" id="UP000472676"/>
    </source>
</evidence>
<organism evidence="7 8">
    <name type="scientific">Solimonas terrae</name>
    <dbReference type="NCBI Taxonomy" id="1396819"/>
    <lineage>
        <taxon>Bacteria</taxon>
        <taxon>Pseudomonadati</taxon>
        <taxon>Pseudomonadota</taxon>
        <taxon>Gammaproteobacteria</taxon>
        <taxon>Nevskiales</taxon>
        <taxon>Nevskiaceae</taxon>
        <taxon>Solimonas</taxon>
    </lineage>
</organism>
<dbReference type="Gene3D" id="3.40.50.12780">
    <property type="entry name" value="N-terminal domain of ligase-like"/>
    <property type="match status" value="1"/>
</dbReference>
<evidence type="ECO:0000256" key="4">
    <source>
        <dbReference type="ARBA" id="ARBA00022840"/>
    </source>
</evidence>
<keyword evidence="4" id="KW-0067">ATP-binding</keyword>
<dbReference type="PANTHER" id="PTHR42921">
    <property type="entry name" value="ACETOACETYL-COA SYNTHETASE"/>
    <property type="match status" value="1"/>
</dbReference>
<comment type="similarity">
    <text evidence="1">Belongs to the ATP-dependent AMP-binding enzyme family.</text>
</comment>
<dbReference type="Gene3D" id="3.30.300.30">
    <property type="match status" value="1"/>
</dbReference>
<dbReference type="Proteomes" id="UP000472676">
    <property type="component" value="Unassembled WGS sequence"/>
</dbReference>
<accession>A0A6M2BQL1</accession>
<dbReference type="InterPro" id="IPR005914">
    <property type="entry name" value="Acac_CoA_synth"/>
</dbReference>
<dbReference type="GO" id="GO:0005524">
    <property type="term" value="F:ATP binding"/>
    <property type="evidence" value="ECO:0007669"/>
    <property type="project" value="UniProtKB-KW"/>
</dbReference>
<dbReference type="EMBL" id="JAAMOW010000003">
    <property type="protein sequence ID" value="NGY04495.1"/>
    <property type="molecule type" value="Genomic_DNA"/>
</dbReference>
<dbReference type="InterPro" id="IPR020845">
    <property type="entry name" value="AMP-binding_CS"/>
</dbReference>
<evidence type="ECO:0000313" key="7">
    <source>
        <dbReference type="EMBL" id="NGY04495.1"/>
    </source>
</evidence>
<name>A0A6M2BQL1_9GAMM</name>
<reference evidence="7 8" key="1">
    <citation type="journal article" date="2014" name="Int. J. Syst. Evol. Microbiol.">
        <title>Solimonas terrae sp. nov., isolated from soil.</title>
        <authorList>
            <person name="Kim S.J."/>
            <person name="Moon J.Y."/>
            <person name="Weon H.Y."/>
            <person name="Ahn J.H."/>
            <person name="Chen W.M."/>
            <person name="Kwon S.W."/>
        </authorList>
    </citation>
    <scope>NUCLEOTIDE SEQUENCE [LARGE SCALE GENOMIC DNA]</scope>
    <source>
        <strain evidence="7 8">KIS83-12</strain>
    </source>
</reference>
<dbReference type="Pfam" id="PF16177">
    <property type="entry name" value="ACAS_N"/>
    <property type="match status" value="1"/>
</dbReference>